<evidence type="ECO:0000313" key="2">
    <source>
        <dbReference type="Proteomes" id="UP000826661"/>
    </source>
</evidence>
<proteinExistence type="predicted"/>
<accession>A0A8G0LL93</accession>
<dbReference type="Proteomes" id="UP000826661">
    <property type="component" value="Chromosome V"/>
</dbReference>
<dbReference type="AlphaFoldDB" id="A0A8G0LL93"/>
<sequence>MDIFKSCRASFREALDRKSSRQKGDTESLKNLGATVIFAAEVAYDLSLYDSESEGYRVDFQQCLFKLVRCNNNHEELGAFERIHESKRTKMTTFHDEVVRPLVEWFQNESEEADNTGEAGPSLKDYYAAFYYWQSACSLCARFQKDEKGVYKDWAMPRYGEPAHDFYLHYKMLLMIPMDLCGKWEQRILGKIVDWVGDHYSKVIEHAQTTRREDCPKRKCKILANLLALHGLDHLLRNRFLDRLDIEKLVKELVEADDLLIRQCFTTEAFVIDRLKNIDQGFKGCVSLWDGLEYLCL</sequence>
<gene>
    <name evidence="1" type="ORF">H0G86_009116</name>
</gene>
<evidence type="ECO:0000313" key="1">
    <source>
        <dbReference type="EMBL" id="QYT02110.1"/>
    </source>
</evidence>
<keyword evidence="2" id="KW-1185">Reference proteome</keyword>
<name>A0A8G0LL93_9HYPO</name>
<reference evidence="1 2" key="1">
    <citation type="journal article" date="2021" name="BMC Genomics">
        <title>Telomere-to-telomere genome assembly of asparaginase-producing Trichoderma simmonsii.</title>
        <authorList>
            <person name="Chung D."/>
            <person name="Kwon Y.M."/>
            <person name="Yang Y."/>
        </authorList>
    </citation>
    <scope>NUCLEOTIDE SEQUENCE [LARGE SCALE GENOMIC DNA]</scope>
    <source>
        <strain evidence="1 2">GH-Sj1</strain>
    </source>
</reference>
<organism evidence="1 2">
    <name type="scientific">Trichoderma simmonsii</name>
    <dbReference type="NCBI Taxonomy" id="1491479"/>
    <lineage>
        <taxon>Eukaryota</taxon>
        <taxon>Fungi</taxon>
        <taxon>Dikarya</taxon>
        <taxon>Ascomycota</taxon>
        <taxon>Pezizomycotina</taxon>
        <taxon>Sordariomycetes</taxon>
        <taxon>Hypocreomycetidae</taxon>
        <taxon>Hypocreales</taxon>
        <taxon>Hypocreaceae</taxon>
        <taxon>Trichoderma</taxon>
    </lineage>
</organism>
<protein>
    <submittedName>
        <fullName evidence="1">Uncharacterized protein</fullName>
    </submittedName>
</protein>
<dbReference type="EMBL" id="CP075868">
    <property type="protein sequence ID" value="QYT02110.1"/>
    <property type="molecule type" value="Genomic_DNA"/>
</dbReference>